<feature type="domain" description="Helicase C-terminal" evidence="3">
    <location>
        <begin position="642"/>
        <end position="864"/>
    </location>
</feature>
<dbReference type="CDD" id="cd18793">
    <property type="entry name" value="SF2_C_SNF"/>
    <property type="match status" value="1"/>
</dbReference>
<protein>
    <recommendedName>
        <fullName evidence="3">Helicase C-terminal domain-containing protein</fullName>
    </recommendedName>
</protein>
<accession>A0A809XJH8</accession>
<dbReference type="PROSITE" id="PS51194">
    <property type="entry name" value="HELICASE_CTER"/>
    <property type="match status" value="1"/>
</dbReference>
<dbReference type="InterPro" id="IPR014001">
    <property type="entry name" value="Helicase_ATP-bd"/>
</dbReference>
<dbReference type="GO" id="GO:0016787">
    <property type="term" value="F:hydrolase activity"/>
    <property type="evidence" value="ECO:0007669"/>
    <property type="project" value="UniProtKB-KW"/>
</dbReference>
<dbReference type="PANTHER" id="PTHR45629">
    <property type="entry name" value="SNF2/RAD54 FAMILY MEMBER"/>
    <property type="match status" value="1"/>
</dbReference>
<sequence length="885" mass="100419">MKQNFKGWSAVAEKLLRYADEKTEWFNEGQRASLRAIAQRIDRNGLVLADEVGMGKTRIAVALARAVVESGGRTAILIPAGLGFQWVGELKQGGIQDDCQVVRSLGAYLAAWDTDRTPPRMPWFEERLVLVSHAFPNWRLGSTSEAWRWGLLPTLYAEWRKRSKGRYPRGYYVRDELDNDWVHAAAKSICDSIPGDPSNEALRCVQALSENTPWPGALEAGEYSRNEQLRPWLERAVGLGLGVFDLVIIDEAHKSRKVESGLSCLLNAIVLQAPHSRRLAMTATPVELDVSQWRETLGRIGVPNSTLAEINSHSEEYEAAVRRVRQAWRSSPEARECYISAARLFQKSLHPYLLRRDKREDDSVRKFRRFSENGLDTYRQEKEIRVQVEDLSLLWRRAVCAAESLSLVTRQAENPVAKRLRLTVGSGHAIASLLDETQADMEDKGQEQYERSSTVLIEAPSHSGEGTPPQSEDKRKGRAQWWSRLIRRAAESGGLFEHPAIIAAVEAIESYAARQEKVLVFGRFTRPLRALTELLNAREMLRCLQENRSWPQSRVHAGRELDEWPAVRAAYRQLNCSLDLKEIDSRLERQYSELGYRRERLRERVFERIEAGLGGSSQETRMILAAAQSSARDETRALIARALDELLEADVEPDDRACALAFNDLIAALRDRDEVDSDREADLDEEEAKELWSSLEETLREEYGVQRGTFARLMYGETKLATRRTLQLAFNRSSSFPRVLVAQSMVGREGLNLHQACRVVVLLHPEWNPGVVEQQIGRVDRVGSRWARELDVAVAEGKLKDGLPRIEICPVIFQDTYDEHHWLVLNERWDDLRAQLHGIVVPERLRSGLTAAEAEIVRQLDEAGPNFSPLRSDRVGHTETIDGEP</sequence>
<dbReference type="InterPro" id="IPR050496">
    <property type="entry name" value="SNF2_RAD54_helicase_repair"/>
</dbReference>
<reference evidence="4" key="1">
    <citation type="submission" date="2020-05" db="EMBL/GenBank/DDBJ databases">
        <title>Complete genome sequence of Bradyrhizobium diazoefficiens XF2 isolated from soybean nodule.</title>
        <authorList>
            <person name="Noda R."/>
            <person name="Kakizaki K."/>
            <person name="Minamisawa K."/>
        </authorList>
    </citation>
    <scope>NUCLEOTIDE SEQUENCE</scope>
    <source>
        <strain evidence="4">XF2</strain>
    </source>
</reference>
<name>A0A809XJH8_9BRAD</name>
<gene>
    <name evidence="4" type="ORF">XF2B_13560</name>
</gene>
<dbReference type="SMART" id="SM00487">
    <property type="entry name" value="DEXDc"/>
    <property type="match status" value="1"/>
</dbReference>
<dbReference type="Pfam" id="PF00271">
    <property type="entry name" value="Helicase_C"/>
    <property type="match status" value="1"/>
</dbReference>
<dbReference type="Gene3D" id="3.40.50.300">
    <property type="entry name" value="P-loop containing nucleotide triphosphate hydrolases"/>
    <property type="match status" value="1"/>
</dbReference>
<feature type="compositionally biased region" description="Basic and acidic residues" evidence="2">
    <location>
        <begin position="871"/>
        <end position="885"/>
    </location>
</feature>
<evidence type="ECO:0000259" key="3">
    <source>
        <dbReference type="PROSITE" id="PS51194"/>
    </source>
</evidence>
<dbReference type="SMART" id="SM00490">
    <property type="entry name" value="HELICc"/>
    <property type="match status" value="1"/>
</dbReference>
<evidence type="ECO:0000313" key="4">
    <source>
        <dbReference type="EMBL" id="BCE27587.1"/>
    </source>
</evidence>
<dbReference type="InterPro" id="IPR038718">
    <property type="entry name" value="SNF2-like_sf"/>
</dbReference>
<dbReference type="GO" id="GO:0004386">
    <property type="term" value="F:helicase activity"/>
    <property type="evidence" value="ECO:0007669"/>
    <property type="project" value="UniProtKB-KW"/>
</dbReference>
<dbReference type="RefSeq" id="WP_171463738.1">
    <property type="nucleotide sequence ID" value="NZ_CP029603.2"/>
</dbReference>
<dbReference type="InterPro" id="IPR027417">
    <property type="entry name" value="P-loop_NTPase"/>
</dbReference>
<dbReference type="InterPro" id="IPR001650">
    <property type="entry name" value="Helicase_C-like"/>
</dbReference>
<proteinExistence type="predicted"/>
<dbReference type="Gene3D" id="3.40.50.10810">
    <property type="entry name" value="Tandem AAA-ATPase domain"/>
    <property type="match status" value="2"/>
</dbReference>
<feature type="region of interest" description="Disordered" evidence="2">
    <location>
        <begin position="456"/>
        <end position="477"/>
    </location>
</feature>
<dbReference type="InterPro" id="IPR049730">
    <property type="entry name" value="SNF2/RAD54-like_C"/>
</dbReference>
<keyword evidence="1" id="KW-0378">Hydrolase</keyword>
<evidence type="ECO:0000256" key="1">
    <source>
        <dbReference type="ARBA" id="ARBA00022801"/>
    </source>
</evidence>
<dbReference type="SUPFAM" id="SSF52540">
    <property type="entry name" value="P-loop containing nucleoside triphosphate hydrolases"/>
    <property type="match status" value="2"/>
</dbReference>
<evidence type="ECO:0000256" key="2">
    <source>
        <dbReference type="SAM" id="MobiDB-lite"/>
    </source>
</evidence>
<dbReference type="PANTHER" id="PTHR45629:SF7">
    <property type="entry name" value="DNA EXCISION REPAIR PROTEIN ERCC-6-RELATED"/>
    <property type="match status" value="1"/>
</dbReference>
<feature type="region of interest" description="Disordered" evidence="2">
    <location>
        <begin position="865"/>
        <end position="885"/>
    </location>
</feature>
<dbReference type="EMBL" id="AP023092">
    <property type="protein sequence ID" value="BCE27587.1"/>
    <property type="molecule type" value="Genomic_DNA"/>
</dbReference>
<dbReference type="AlphaFoldDB" id="A0A809XJH8"/>
<organism evidence="4">
    <name type="scientific">Bradyrhizobium diazoefficiens</name>
    <dbReference type="NCBI Taxonomy" id="1355477"/>
    <lineage>
        <taxon>Bacteria</taxon>
        <taxon>Pseudomonadati</taxon>
        <taxon>Pseudomonadota</taxon>
        <taxon>Alphaproteobacteria</taxon>
        <taxon>Hyphomicrobiales</taxon>
        <taxon>Nitrobacteraceae</taxon>
        <taxon>Bradyrhizobium</taxon>
    </lineage>
</organism>